<proteinExistence type="inferred from homology"/>
<feature type="domain" description="Multidrug resistance protein MdtA-like alpha-helical hairpin" evidence="9">
    <location>
        <begin position="83"/>
        <end position="138"/>
    </location>
</feature>
<comment type="subcellular location">
    <subcellularLocation>
        <location evidence="1">Periplasm</location>
    </subcellularLocation>
</comment>
<dbReference type="Gene3D" id="2.40.30.170">
    <property type="match status" value="1"/>
</dbReference>
<dbReference type="PANTHER" id="PTHR32347">
    <property type="entry name" value="EFFLUX SYSTEM COMPONENT YKNX-RELATED"/>
    <property type="match status" value="1"/>
</dbReference>
<evidence type="ECO:0000256" key="4">
    <source>
        <dbReference type="ARBA" id="ARBA00022729"/>
    </source>
</evidence>
<dbReference type="Pfam" id="PF25917">
    <property type="entry name" value="BSH_RND"/>
    <property type="match status" value="1"/>
</dbReference>
<dbReference type="Gene3D" id="1.10.287.470">
    <property type="entry name" value="Helix hairpin bin"/>
    <property type="match status" value="1"/>
</dbReference>
<dbReference type="NCBIfam" id="TIGR01730">
    <property type="entry name" value="RND_mfp"/>
    <property type="match status" value="1"/>
</dbReference>
<evidence type="ECO:0000256" key="8">
    <source>
        <dbReference type="SAM" id="MobiDB-lite"/>
    </source>
</evidence>
<feature type="domain" description="Multidrug resistance protein MdtA-like barrel-sandwich hybrid" evidence="10">
    <location>
        <begin position="19"/>
        <end position="200"/>
    </location>
</feature>
<dbReference type="InterPro" id="IPR050465">
    <property type="entry name" value="UPF0194_transport"/>
</dbReference>
<evidence type="ECO:0000259" key="9">
    <source>
        <dbReference type="Pfam" id="PF25876"/>
    </source>
</evidence>
<dbReference type="InterPro" id="IPR058625">
    <property type="entry name" value="MdtA-like_BSH"/>
</dbReference>
<evidence type="ECO:0000256" key="6">
    <source>
        <dbReference type="ARBA" id="ARBA00023054"/>
    </source>
</evidence>
<dbReference type="SUPFAM" id="SSF111369">
    <property type="entry name" value="HlyD-like secretion proteins"/>
    <property type="match status" value="3"/>
</dbReference>
<reference evidence="14" key="1">
    <citation type="journal article" date="2019" name="Int. J. Syst. Evol. Microbiol.">
        <title>The Global Catalogue of Microorganisms (GCM) 10K type strain sequencing project: providing services to taxonomists for standard genome sequencing and annotation.</title>
        <authorList>
            <consortium name="The Broad Institute Genomics Platform"/>
            <consortium name="The Broad Institute Genome Sequencing Center for Infectious Disease"/>
            <person name="Wu L."/>
            <person name="Ma J."/>
        </authorList>
    </citation>
    <scope>NUCLEOTIDE SEQUENCE [LARGE SCALE GENOMIC DNA]</scope>
    <source>
        <strain evidence="14">CCUG 54518</strain>
    </source>
</reference>
<evidence type="ECO:0000259" key="10">
    <source>
        <dbReference type="Pfam" id="PF25917"/>
    </source>
</evidence>
<comment type="caution">
    <text evidence="13">The sequence shown here is derived from an EMBL/GenBank/DDBJ whole genome shotgun (WGS) entry which is preliminary data.</text>
</comment>
<evidence type="ECO:0000256" key="5">
    <source>
        <dbReference type="ARBA" id="ARBA00022764"/>
    </source>
</evidence>
<keyword evidence="14" id="KW-1185">Reference proteome</keyword>
<evidence type="ECO:0000313" key="14">
    <source>
        <dbReference type="Proteomes" id="UP001596495"/>
    </source>
</evidence>
<sequence>MKPLVRTLQFAARVTTLSRVEVGSTLTGRVSEVVVNEGAQVAAADVLIRLDGRELQAALAQAEANERQAQARLDGLRSTGRLAAQANVTQAESVLVAARADLNRTQGLVGQGFLSQSRLDEARRAVAVAQAQLDAARAQRDANAETGTDVAQAQAQLALATAARRSAQVRLKETEIAAPAQARVLSRAVEPGQIVQPGRALLTLALSGPLQLVAQVDERYLEQLAPGQPANVLADAYPTQVFKAQVLSIAPLVDAQRGAVEVKFSLPDPVPDFLREDMTVSVEVETARREQALVLPLNALRGEGDAAPTVWVARDGRVEARVVRLGLRTLASVEVTEGLEAGETVLVGPAPGPGARVRAVTSARAPSAQGSSSDNAGPAMTNAMGR</sequence>
<comment type="similarity">
    <text evidence="3">Belongs to the UPF0194 family.</text>
</comment>
<evidence type="ECO:0000259" key="11">
    <source>
        <dbReference type="Pfam" id="PF25954"/>
    </source>
</evidence>
<gene>
    <name evidence="13" type="ORF">ACFQNJ_13560</name>
</gene>
<evidence type="ECO:0000256" key="7">
    <source>
        <dbReference type="SAM" id="Coils"/>
    </source>
</evidence>
<keyword evidence="4" id="KW-0732">Signal</keyword>
<dbReference type="InterPro" id="IPR058627">
    <property type="entry name" value="MdtA-like_C"/>
</dbReference>
<feature type="region of interest" description="Disordered" evidence="8">
    <location>
        <begin position="346"/>
        <end position="386"/>
    </location>
</feature>
<dbReference type="Proteomes" id="UP001596495">
    <property type="component" value="Unassembled WGS sequence"/>
</dbReference>
<evidence type="ECO:0000256" key="2">
    <source>
        <dbReference type="ARBA" id="ARBA00009477"/>
    </source>
</evidence>
<organism evidence="13 14">
    <name type="scientific">Hydrogenophaga bisanensis</name>
    <dbReference type="NCBI Taxonomy" id="439611"/>
    <lineage>
        <taxon>Bacteria</taxon>
        <taxon>Pseudomonadati</taxon>
        <taxon>Pseudomonadota</taxon>
        <taxon>Betaproteobacteria</taxon>
        <taxon>Burkholderiales</taxon>
        <taxon>Comamonadaceae</taxon>
        <taxon>Hydrogenophaga</taxon>
    </lineage>
</organism>
<dbReference type="Gene3D" id="2.40.50.100">
    <property type="match status" value="1"/>
</dbReference>
<evidence type="ECO:0000313" key="13">
    <source>
        <dbReference type="EMBL" id="MFC7435536.1"/>
    </source>
</evidence>
<dbReference type="PANTHER" id="PTHR32347:SF29">
    <property type="entry name" value="UPF0194 MEMBRANE PROTEIN YBHG"/>
    <property type="match status" value="1"/>
</dbReference>
<evidence type="ECO:0000256" key="3">
    <source>
        <dbReference type="ARBA" id="ARBA00010602"/>
    </source>
</evidence>
<feature type="coiled-coil region" evidence="7">
    <location>
        <begin position="52"/>
        <end position="79"/>
    </location>
</feature>
<protein>
    <submittedName>
        <fullName evidence="13">Efflux RND transporter periplasmic adaptor subunit</fullName>
    </submittedName>
</protein>
<dbReference type="Pfam" id="PF25967">
    <property type="entry name" value="RND-MFP_C"/>
    <property type="match status" value="1"/>
</dbReference>
<feature type="domain" description="CusB-like beta-barrel" evidence="11">
    <location>
        <begin position="212"/>
        <end position="286"/>
    </location>
</feature>
<keyword evidence="5" id="KW-0574">Periplasm</keyword>
<evidence type="ECO:0000259" key="12">
    <source>
        <dbReference type="Pfam" id="PF25967"/>
    </source>
</evidence>
<evidence type="ECO:0000256" key="1">
    <source>
        <dbReference type="ARBA" id="ARBA00004418"/>
    </source>
</evidence>
<keyword evidence="6 7" id="KW-0175">Coiled coil</keyword>
<dbReference type="RefSeq" id="WP_382258368.1">
    <property type="nucleotide sequence ID" value="NZ_JBHTBX010000008.1"/>
</dbReference>
<name>A0ABW2RBU0_9BURK</name>
<dbReference type="Pfam" id="PF25954">
    <property type="entry name" value="Beta-barrel_RND_2"/>
    <property type="match status" value="1"/>
</dbReference>
<feature type="domain" description="Multidrug resistance protein MdtA-like C-terminal permuted SH3" evidence="12">
    <location>
        <begin position="291"/>
        <end position="348"/>
    </location>
</feature>
<dbReference type="Pfam" id="PF25876">
    <property type="entry name" value="HH_MFP_RND"/>
    <property type="match status" value="1"/>
</dbReference>
<dbReference type="EMBL" id="JBHTBX010000008">
    <property type="protein sequence ID" value="MFC7435536.1"/>
    <property type="molecule type" value="Genomic_DNA"/>
</dbReference>
<dbReference type="InterPro" id="IPR058624">
    <property type="entry name" value="MdtA-like_HH"/>
</dbReference>
<dbReference type="Gene3D" id="2.40.420.20">
    <property type="match status" value="1"/>
</dbReference>
<accession>A0ABW2RBU0</accession>
<comment type="similarity">
    <text evidence="2">Belongs to the membrane fusion protein (MFP) (TC 8.A.1) family.</text>
</comment>
<dbReference type="InterPro" id="IPR058792">
    <property type="entry name" value="Beta-barrel_RND_2"/>
</dbReference>
<dbReference type="InterPro" id="IPR006143">
    <property type="entry name" value="RND_pump_MFP"/>
</dbReference>